<organism evidence="2 3">
    <name type="scientific">Vibrio furnissii</name>
    <dbReference type="NCBI Taxonomy" id="29494"/>
    <lineage>
        <taxon>Bacteria</taxon>
        <taxon>Pseudomonadati</taxon>
        <taxon>Pseudomonadota</taxon>
        <taxon>Gammaproteobacteria</taxon>
        <taxon>Vibrionales</taxon>
        <taxon>Vibrionaceae</taxon>
        <taxon>Vibrio</taxon>
    </lineage>
</organism>
<dbReference type="EMBL" id="LKHS01000003">
    <property type="protein sequence ID" value="KQH87449.1"/>
    <property type="molecule type" value="Genomic_DNA"/>
</dbReference>
<dbReference type="InParanoid" id="A0A0Q2MHQ7"/>
<accession>A0A0Q2MHQ7</accession>
<reference evidence="2 3" key="1">
    <citation type="submission" date="2015-08" db="EMBL/GenBank/DDBJ databases">
        <title>Antibacterial properties of a collection of Vibrionaceae strains.</title>
        <authorList>
            <person name="Giubergia S."/>
        </authorList>
    </citation>
    <scope>NUCLEOTIDE SEQUENCE [LARGE SCALE GENOMIC DNA]</scope>
    <source>
        <strain evidence="2 3">S0821</strain>
    </source>
</reference>
<evidence type="ECO:0000259" key="1">
    <source>
        <dbReference type="Pfam" id="PF01206"/>
    </source>
</evidence>
<dbReference type="GeneID" id="50536294"/>
<dbReference type="RefSeq" id="WP_004724730.1">
    <property type="nucleotide sequence ID" value="NZ_CABLCD010000012.1"/>
</dbReference>
<dbReference type="CDD" id="cd00291">
    <property type="entry name" value="SirA_YedF_YeeD"/>
    <property type="match status" value="1"/>
</dbReference>
<feature type="domain" description="UPF0033" evidence="1">
    <location>
        <begin position="5"/>
        <end position="56"/>
    </location>
</feature>
<dbReference type="AlphaFoldDB" id="A0A0Q2MHQ7"/>
<keyword evidence="3" id="KW-1185">Reference proteome</keyword>
<dbReference type="Pfam" id="PF01206">
    <property type="entry name" value="TusA"/>
    <property type="match status" value="1"/>
</dbReference>
<name>A0A0Q2MHQ7_VIBFU</name>
<dbReference type="Proteomes" id="UP000051221">
    <property type="component" value="Unassembled WGS sequence"/>
</dbReference>
<protein>
    <submittedName>
        <fullName evidence="2">Oxidoreductase</fullName>
    </submittedName>
</protein>
<dbReference type="SUPFAM" id="SSF64307">
    <property type="entry name" value="SirA-like"/>
    <property type="match status" value="1"/>
</dbReference>
<sequence length="78" mass="9153">MEPNILDLRQQRCPMALLLAKRHTERLQNGESMTILIVDPSAMRDIESYLLRKQFAFQCKTFNDHFSLHVLKETSPHV</sequence>
<evidence type="ECO:0000313" key="3">
    <source>
        <dbReference type="Proteomes" id="UP000051221"/>
    </source>
</evidence>
<dbReference type="Gene3D" id="3.30.110.40">
    <property type="entry name" value="TusA-like domain"/>
    <property type="match status" value="1"/>
</dbReference>
<dbReference type="InterPro" id="IPR001455">
    <property type="entry name" value="TusA-like"/>
</dbReference>
<gene>
    <name evidence="2" type="ORF">AMR76_04340</name>
</gene>
<dbReference type="InterPro" id="IPR036868">
    <property type="entry name" value="TusA-like_sf"/>
</dbReference>
<proteinExistence type="predicted"/>
<comment type="caution">
    <text evidence="2">The sequence shown here is derived from an EMBL/GenBank/DDBJ whole genome shotgun (WGS) entry which is preliminary data.</text>
</comment>
<evidence type="ECO:0000313" key="2">
    <source>
        <dbReference type="EMBL" id="KQH87449.1"/>
    </source>
</evidence>